<dbReference type="RefSeq" id="XP_027203246.1">
    <property type="nucleotide sequence ID" value="XM_027347445.1"/>
</dbReference>
<dbReference type="InterPro" id="IPR016135">
    <property type="entry name" value="UBQ-conjugating_enzyme/RWD"/>
</dbReference>
<accession>A0A6P6YEB7</accession>
<dbReference type="Pfam" id="PF00179">
    <property type="entry name" value="UQ_con"/>
    <property type="match status" value="1"/>
</dbReference>
<dbReference type="SUPFAM" id="SSF54495">
    <property type="entry name" value="UBC-like"/>
    <property type="match status" value="1"/>
</dbReference>
<dbReference type="GeneID" id="113797114"/>
<organism evidence="1 2">
    <name type="scientific">Dermatophagoides pteronyssinus</name>
    <name type="common">European house dust mite</name>
    <dbReference type="NCBI Taxonomy" id="6956"/>
    <lineage>
        <taxon>Eukaryota</taxon>
        <taxon>Metazoa</taxon>
        <taxon>Ecdysozoa</taxon>
        <taxon>Arthropoda</taxon>
        <taxon>Chelicerata</taxon>
        <taxon>Arachnida</taxon>
        <taxon>Acari</taxon>
        <taxon>Acariformes</taxon>
        <taxon>Sarcoptiformes</taxon>
        <taxon>Astigmata</taxon>
        <taxon>Psoroptidia</taxon>
        <taxon>Analgoidea</taxon>
        <taxon>Pyroglyphidae</taxon>
        <taxon>Dermatophagoidinae</taxon>
        <taxon>Dermatophagoides</taxon>
    </lineage>
</organism>
<dbReference type="SMART" id="SM00212">
    <property type="entry name" value="UBCc"/>
    <property type="match status" value="1"/>
</dbReference>
<dbReference type="CDD" id="cd23799">
    <property type="entry name" value="UBCc_UBE2J"/>
    <property type="match status" value="1"/>
</dbReference>
<name>A0A6P6YEB7_DERPT</name>
<keyword evidence="1" id="KW-1185">Reference proteome</keyword>
<sequence>MDSNYNLRSPAVKRILREAKEMEQPTHEYYARPLEDNIFEWHFTVRGACDSDFADGLYHGRIILPSEYPMKPPSIIMLTPNGRFELNKKICLSISGHHPETWMPSWSIRTVLLAIISFMPTPAQGHIGALDYSGEERRILARKSRHWKCDLCGTIIHHLKPTTANHTIMENRPSNVSTTNSGSIIEPVNVDVQHQNYSNWSSWSALVVLYYSVVMLIIGLLIRRLLSHI</sequence>
<evidence type="ECO:0000313" key="1">
    <source>
        <dbReference type="Proteomes" id="UP000515146"/>
    </source>
</evidence>
<dbReference type="OrthoDB" id="1158011at2759"/>
<dbReference type="FunFam" id="3.10.110.10:FF:000086">
    <property type="entry name" value="Ubiquitin-conjugating enzyme E2 J1"/>
    <property type="match status" value="1"/>
</dbReference>
<proteinExistence type="predicted"/>
<dbReference type="InterPro" id="IPR050113">
    <property type="entry name" value="Ub_conjugating_enzyme"/>
</dbReference>
<dbReference type="OMA" id="THEYYAR"/>
<dbReference type="InParanoid" id="A0A6P6YEB7"/>
<reference evidence="2" key="1">
    <citation type="submission" date="2025-08" db="UniProtKB">
        <authorList>
            <consortium name="RefSeq"/>
        </authorList>
    </citation>
    <scope>IDENTIFICATION</scope>
    <source>
        <strain evidence="2">Airmid</strain>
    </source>
</reference>
<gene>
    <name evidence="2" type="primary">LOC113797114</name>
</gene>
<dbReference type="AlphaFoldDB" id="A0A6P6YEB7"/>
<evidence type="ECO:0000313" key="2">
    <source>
        <dbReference type="RefSeq" id="XP_027203246.1"/>
    </source>
</evidence>
<dbReference type="PANTHER" id="PTHR24067">
    <property type="entry name" value="UBIQUITIN-CONJUGATING ENZYME E2"/>
    <property type="match status" value="1"/>
</dbReference>
<dbReference type="Proteomes" id="UP000515146">
    <property type="component" value="Unplaced"/>
</dbReference>
<protein>
    <submittedName>
        <fullName evidence="2">Ubiquitin-conjugating enzyme E2 J1-like</fullName>
    </submittedName>
</protein>
<dbReference type="InterPro" id="IPR000608">
    <property type="entry name" value="UBC"/>
</dbReference>
<dbReference type="PROSITE" id="PS50127">
    <property type="entry name" value="UBC_2"/>
    <property type="match status" value="1"/>
</dbReference>
<dbReference type="KEGG" id="dpte:113797114"/>
<dbReference type="Gene3D" id="3.10.110.10">
    <property type="entry name" value="Ubiquitin Conjugating Enzyme"/>
    <property type="match status" value="1"/>
</dbReference>